<evidence type="ECO:0000313" key="2">
    <source>
        <dbReference type="Proteomes" id="UP000467130"/>
    </source>
</evidence>
<protein>
    <recommendedName>
        <fullName evidence="3">Cytochrome P450</fullName>
    </recommendedName>
</protein>
<keyword evidence="2" id="KW-1185">Reference proteome</keyword>
<organism evidence="1 2">
    <name type="scientific">Mycobacterium stomatepiae</name>
    <dbReference type="NCBI Taxonomy" id="470076"/>
    <lineage>
        <taxon>Bacteria</taxon>
        <taxon>Bacillati</taxon>
        <taxon>Actinomycetota</taxon>
        <taxon>Actinomycetes</taxon>
        <taxon>Mycobacteriales</taxon>
        <taxon>Mycobacteriaceae</taxon>
        <taxon>Mycobacterium</taxon>
        <taxon>Mycobacterium simiae complex</taxon>
    </lineage>
</organism>
<evidence type="ECO:0008006" key="3">
    <source>
        <dbReference type="Google" id="ProtNLM"/>
    </source>
</evidence>
<dbReference type="KEGG" id="msto:MSTO_47820"/>
<accession>A0A7I7QEU9</accession>
<sequence>MGEGDGKKPTYHFDRNAPEYRSQFKQITAEMHAKCPMAWSETYGGHWVAAGSHEVFELARCPAVSNDHDIHNERRG</sequence>
<dbReference type="AlphaFoldDB" id="A0A7I7QEU9"/>
<name>A0A7I7QEU9_9MYCO</name>
<evidence type="ECO:0000313" key="1">
    <source>
        <dbReference type="EMBL" id="BBY24577.1"/>
    </source>
</evidence>
<reference evidence="1 2" key="1">
    <citation type="journal article" date="2019" name="Emerg. Microbes Infect.">
        <title>Comprehensive subspecies identification of 175 nontuberculous mycobacteria species based on 7547 genomic profiles.</title>
        <authorList>
            <person name="Matsumoto Y."/>
            <person name="Kinjo T."/>
            <person name="Motooka D."/>
            <person name="Nabeya D."/>
            <person name="Jung N."/>
            <person name="Uechi K."/>
            <person name="Horii T."/>
            <person name="Iida T."/>
            <person name="Fujita J."/>
            <person name="Nakamura S."/>
        </authorList>
    </citation>
    <scope>NUCLEOTIDE SEQUENCE [LARGE SCALE GENOMIC DNA]</scope>
    <source>
        <strain evidence="1 2">JCM 17783</strain>
    </source>
</reference>
<dbReference type="EMBL" id="AP022587">
    <property type="protein sequence ID" value="BBY24577.1"/>
    <property type="molecule type" value="Genomic_DNA"/>
</dbReference>
<gene>
    <name evidence="1" type="ORF">MSTO_47820</name>
</gene>
<dbReference type="Proteomes" id="UP000467130">
    <property type="component" value="Chromosome"/>
</dbReference>
<proteinExistence type="predicted"/>